<dbReference type="OrthoDB" id="9759709at2"/>
<keyword evidence="6 8" id="KW-0326">Glycosidase</keyword>
<dbReference type="PANTHER" id="PTHR43101:SF1">
    <property type="entry name" value="BETA-FRUCTOSIDASE"/>
    <property type="match status" value="1"/>
</dbReference>
<feature type="domain" description="Glycosyl hydrolase family 32 C-terminal" evidence="11">
    <location>
        <begin position="416"/>
        <end position="458"/>
    </location>
</feature>
<dbReference type="PANTHER" id="PTHR43101">
    <property type="entry name" value="BETA-FRUCTOSIDASE"/>
    <property type="match status" value="1"/>
</dbReference>
<dbReference type="Proteomes" id="UP000005753">
    <property type="component" value="Chromosome"/>
</dbReference>
<dbReference type="eggNOG" id="COG1621">
    <property type="taxonomic scope" value="Bacteria"/>
</dbReference>
<dbReference type="AlphaFoldDB" id="I5AVY7"/>
<dbReference type="UniPathway" id="UPA00238"/>
<evidence type="ECO:0000256" key="5">
    <source>
        <dbReference type="ARBA" id="ARBA00022801"/>
    </source>
</evidence>
<evidence type="ECO:0000256" key="7">
    <source>
        <dbReference type="ARBA" id="ARBA00033367"/>
    </source>
</evidence>
<evidence type="ECO:0000259" key="11">
    <source>
        <dbReference type="Pfam" id="PF08244"/>
    </source>
</evidence>
<dbReference type="EC" id="3.2.1.26" evidence="3 8"/>
<dbReference type="GO" id="GO:0005985">
    <property type="term" value="P:sucrose metabolic process"/>
    <property type="evidence" value="ECO:0007669"/>
    <property type="project" value="UniProtKB-UniPathway"/>
</dbReference>
<evidence type="ECO:0000256" key="8">
    <source>
        <dbReference type="RuleBase" id="RU362110"/>
    </source>
</evidence>
<dbReference type="Pfam" id="PF00251">
    <property type="entry name" value="Glyco_hydro_32N"/>
    <property type="match status" value="1"/>
</dbReference>
<reference evidence="12 13" key="1">
    <citation type="submission" date="2010-08" db="EMBL/GenBank/DDBJ databases">
        <authorList>
            <consortium name="US DOE Joint Genome Institute (JGI-PGF)"/>
            <person name="Lucas S."/>
            <person name="Copeland A."/>
            <person name="Lapidus A."/>
            <person name="Cheng J.-F."/>
            <person name="Bruce D."/>
            <person name="Goodwin L."/>
            <person name="Pitluck S."/>
            <person name="Land M.L."/>
            <person name="Hauser L."/>
            <person name="Chang Y.-J."/>
            <person name="Anderson I.J."/>
            <person name="Johnson E."/>
            <person name="Mulhopadhyay B."/>
            <person name="Kyrpides N."/>
            <person name="Woyke T.J."/>
        </authorList>
    </citation>
    <scope>NUCLEOTIDE SEQUENCE [LARGE SCALE GENOMIC DNA]</scope>
    <source>
        <strain evidence="12 13">6</strain>
    </source>
</reference>
<dbReference type="InterPro" id="IPR023296">
    <property type="entry name" value="Glyco_hydro_beta-prop_sf"/>
</dbReference>
<evidence type="ECO:0000256" key="1">
    <source>
        <dbReference type="ARBA" id="ARBA00004914"/>
    </source>
</evidence>
<dbReference type="InterPro" id="IPR018053">
    <property type="entry name" value="Glyco_hydro_32_AS"/>
</dbReference>
<dbReference type="InterPro" id="IPR013320">
    <property type="entry name" value="ConA-like_dom_sf"/>
</dbReference>
<dbReference type="CDD" id="cd18623">
    <property type="entry name" value="GH32_ScrB-like"/>
    <property type="match status" value="1"/>
</dbReference>
<name>I5AVY7_EUBC6</name>
<evidence type="ECO:0000256" key="3">
    <source>
        <dbReference type="ARBA" id="ARBA00012758"/>
    </source>
</evidence>
<dbReference type="SUPFAM" id="SSF75005">
    <property type="entry name" value="Arabinanase/levansucrase/invertase"/>
    <property type="match status" value="1"/>
</dbReference>
<comment type="function">
    <text evidence="9">Enables the bacterium to metabolize sucrose as a sole carbon source.</text>
</comment>
<dbReference type="Pfam" id="PF08244">
    <property type="entry name" value="Glyco_hydro_32C"/>
    <property type="match status" value="1"/>
</dbReference>
<comment type="similarity">
    <text evidence="2 8">Belongs to the glycosyl hydrolase 32 family.</text>
</comment>
<accession>I5AVY7</accession>
<dbReference type="SUPFAM" id="SSF49899">
    <property type="entry name" value="Concanavalin A-like lectins/glucanases"/>
    <property type="match status" value="1"/>
</dbReference>
<dbReference type="SMART" id="SM00640">
    <property type="entry name" value="Glyco_32"/>
    <property type="match status" value="1"/>
</dbReference>
<evidence type="ECO:0000313" key="12">
    <source>
        <dbReference type="EMBL" id="EIM57960.1"/>
    </source>
</evidence>
<comment type="subcellular location">
    <subcellularLocation>
        <location evidence="9">Cytoplasm</location>
    </subcellularLocation>
</comment>
<keyword evidence="5 8" id="KW-0378">Hydrolase</keyword>
<dbReference type="Gene3D" id="2.115.10.20">
    <property type="entry name" value="Glycosyl hydrolase domain, family 43"/>
    <property type="match status" value="1"/>
</dbReference>
<evidence type="ECO:0000259" key="10">
    <source>
        <dbReference type="Pfam" id="PF00251"/>
    </source>
</evidence>
<dbReference type="HOGENOM" id="CLU_001528_7_1_9"/>
<keyword evidence="13" id="KW-1185">Reference proteome</keyword>
<gene>
    <name evidence="12" type="ORF">EubceDRAFT1_2200</name>
</gene>
<keyword evidence="9" id="KW-0119">Carbohydrate metabolism</keyword>
<comment type="pathway">
    <text evidence="1 9">Glycan biosynthesis; sucrose metabolism.</text>
</comment>
<dbReference type="STRING" id="633697.EubceDRAFT1_2200"/>
<evidence type="ECO:0000256" key="2">
    <source>
        <dbReference type="ARBA" id="ARBA00009902"/>
    </source>
</evidence>
<dbReference type="PROSITE" id="PS00609">
    <property type="entry name" value="GLYCOSYL_HYDROL_F32"/>
    <property type="match status" value="1"/>
</dbReference>
<organism evidence="12 13">
    <name type="scientific">Eubacterium cellulosolvens (strain ATCC 43171 / JCM 9499 / 6)</name>
    <name type="common">Cillobacterium cellulosolvens</name>
    <dbReference type="NCBI Taxonomy" id="633697"/>
    <lineage>
        <taxon>Bacteria</taxon>
        <taxon>Bacillati</taxon>
        <taxon>Bacillota</taxon>
        <taxon>Clostridia</taxon>
        <taxon>Eubacteriales</taxon>
        <taxon>Eubacteriaceae</taxon>
        <taxon>Eubacterium</taxon>
    </lineage>
</organism>
<dbReference type="InterPro" id="IPR013189">
    <property type="entry name" value="Glyco_hydro_32_C"/>
</dbReference>
<proteinExistence type="inferred from homology"/>
<evidence type="ECO:0000256" key="4">
    <source>
        <dbReference type="ARBA" id="ARBA00019623"/>
    </source>
</evidence>
<reference evidence="12 13" key="2">
    <citation type="submission" date="2012-02" db="EMBL/GenBank/DDBJ databases">
        <title>Improved High-Quality Draft sequence of Eubacterium cellulosolvens 6.</title>
        <authorList>
            <consortium name="US DOE Joint Genome Institute"/>
            <person name="Lucas S."/>
            <person name="Han J."/>
            <person name="Lapidus A."/>
            <person name="Cheng J.-F."/>
            <person name="Goodwin L."/>
            <person name="Pitluck S."/>
            <person name="Peters L."/>
            <person name="Mikhailova N."/>
            <person name="Gu W."/>
            <person name="Detter J.C."/>
            <person name="Han C."/>
            <person name="Tapia R."/>
            <person name="Land M."/>
            <person name="Hauser L."/>
            <person name="Kyrpides N."/>
            <person name="Ivanova N."/>
            <person name="Pagani I."/>
            <person name="Johnson E."/>
            <person name="Mukhopadhyay B."/>
            <person name="Anderson I."/>
            <person name="Woyke T."/>
        </authorList>
    </citation>
    <scope>NUCLEOTIDE SEQUENCE [LARGE SCALE GENOMIC DNA]</scope>
    <source>
        <strain evidence="12 13">6</strain>
    </source>
</reference>
<dbReference type="InterPro" id="IPR051214">
    <property type="entry name" value="GH32_Enzymes"/>
</dbReference>
<dbReference type="Gene3D" id="2.60.120.560">
    <property type="entry name" value="Exo-inulinase, domain 1"/>
    <property type="match status" value="1"/>
</dbReference>
<dbReference type="InterPro" id="IPR006232">
    <property type="entry name" value="Suc6P_hydrolase"/>
</dbReference>
<protein>
    <recommendedName>
        <fullName evidence="4 8">Sucrose-6-phosphate hydrolase</fullName>
        <ecNumber evidence="3 8">3.2.1.26</ecNumber>
    </recommendedName>
    <alternativeName>
        <fullName evidence="7 9">Invertase</fullName>
    </alternativeName>
</protein>
<dbReference type="GO" id="GO:0005737">
    <property type="term" value="C:cytoplasm"/>
    <property type="evidence" value="ECO:0007669"/>
    <property type="project" value="UniProtKB-SubCell"/>
</dbReference>
<dbReference type="NCBIfam" id="TIGR01322">
    <property type="entry name" value="scrB_fam"/>
    <property type="match status" value="1"/>
</dbReference>
<dbReference type="GO" id="GO:0004564">
    <property type="term" value="F:beta-fructofuranosidase activity"/>
    <property type="evidence" value="ECO:0007669"/>
    <property type="project" value="UniProtKB-EC"/>
</dbReference>
<dbReference type="EMBL" id="CM001487">
    <property type="protein sequence ID" value="EIM57960.1"/>
    <property type="molecule type" value="Genomic_DNA"/>
</dbReference>
<evidence type="ECO:0000256" key="9">
    <source>
        <dbReference type="RuleBase" id="RU365015"/>
    </source>
</evidence>
<comment type="catalytic activity">
    <reaction evidence="8">
        <text>Hydrolysis of terminal non-reducing beta-D-fructofuranoside residues in beta-D-fructofuranosides.</text>
        <dbReference type="EC" id="3.2.1.26"/>
    </reaction>
</comment>
<keyword evidence="9" id="KW-0963">Cytoplasm</keyword>
<evidence type="ECO:0000256" key="6">
    <source>
        <dbReference type="ARBA" id="ARBA00023295"/>
    </source>
</evidence>
<feature type="domain" description="Glycosyl hydrolase family 32 N-terminal" evidence="10">
    <location>
        <begin position="13"/>
        <end position="332"/>
    </location>
</feature>
<dbReference type="InterPro" id="IPR001362">
    <property type="entry name" value="Glyco_hydro_32"/>
</dbReference>
<sequence length="477" mass="54998">MLKGRDGWRQRFHLMPPEGWLNDPNGLCQFQGIYHVFFQYSPNEPGPDGRKARTWGHYAGEDLLHLKFCGVPFWPEDPVDRDGCYSGSALVQGEEVMLYYTGNVKQPGDHDYTYSGREANEILVKTDGKTFGFKQTVLVNSDYPKDCTCHVRDPKVWQEGNSLYMVLGARVAGPDRNAQTDYGEALFYRSEDGLHWTLMKTLTTPERFGYMWECPDYFEIDGHKVLGICPQGLEAEEFRYQNIYQAGYWLVDGELEGEQVLHDFTEWDYGFDFYAPQTFVDESGRRLLIGWVGMPDEPYKNPTASLAARSWENCLTVPRELTWENGRIYQNPVPEMKELRYDETHIFPDQEMILPDGAGDFEISFLEGDEEEKWEVVIGDGLTLTYDEGIFRMELTEAVGCGRTIRRLQVPDIQFMRILVDCSVAEIYLNDGELVLTTRFYPAYDKESHDLRVSFRCGNAAITGWKMSCMQTNKELI</sequence>
<evidence type="ECO:0000313" key="13">
    <source>
        <dbReference type="Proteomes" id="UP000005753"/>
    </source>
</evidence>
<dbReference type="InterPro" id="IPR013148">
    <property type="entry name" value="Glyco_hydro_32_N"/>
</dbReference>